<evidence type="ECO:0000259" key="15">
    <source>
        <dbReference type="Pfam" id="PF09924"/>
    </source>
</evidence>
<dbReference type="InterPro" id="IPR022791">
    <property type="entry name" value="L-PG_synthase/AglD"/>
</dbReference>
<dbReference type="InterPro" id="IPR016181">
    <property type="entry name" value="Acyl_CoA_acyltransferase"/>
</dbReference>
<keyword evidence="6" id="KW-0808">Transferase</keyword>
<dbReference type="PANTHER" id="PTHR34697:SF2">
    <property type="entry name" value="PHOSPHATIDYLGLYCEROL LYSYLTRANSFERASE"/>
    <property type="match status" value="1"/>
</dbReference>
<evidence type="ECO:0000256" key="1">
    <source>
        <dbReference type="ARBA" id="ARBA00004651"/>
    </source>
</evidence>
<comment type="similarity">
    <text evidence="2">Belongs to the LPG synthase family.</text>
</comment>
<comment type="catalytic activity">
    <reaction evidence="13">
        <text>L-lysyl-tRNA(Lys) + a 1,2-diacyl-sn-glycero-3-phospho-(1'-sn-glycerol) = a 1,2-diacyl-sn-glycero-3-phospho-1'-(3'-O-L-lysyl)-sn-glycerol + tRNA(Lys)</text>
        <dbReference type="Rhea" id="RHEA:10668"/>
        <dbReference type="Rhea" id="RHEA-COMP:9696"/>
        <dbReference type="Rhea" id="RHEA-COMP:9697"/>
        <dbReference type="ChEBI" id="CHEBI:64716"/>
        <dbReference type="ChEBI" id="CHEBI:75792"/>
        <dbReference type="ChEBI" id="CHEBI:78442"/>
        <dbReference type="ChEBI" id="CHEBI:78529"/>
        <dbReference type="EC" id="2.3.2.3"/>
    </reaction>
</comment>
<keyword evidence="11" id="KW-0046">Antibiotic resistance</keyword>
<keyword evidence="5" id="KW-1003">Cell membrane</keyword>
<evidence type="ECO:0000256" key="9">
    <source>
        <dbReference type="ARBA" id="ARBA00023098"/>
    </source>
</evidence>
<evidence type="ECO:0000256" key="14">
    <source>
        <dbReference type="SAM" id="Phobius"/>
    </source>
</evidence>
<dbReference type="Pfam" id="PF09924">
    <property type="entry name" value="LPG_synthase_C"/>
    <property type="match status" value="1"/>
</dbReference>
<dbReference type="Proteomes" id="UP001162891">
    <property type="component" value="Chromosome"/>
</dbReference>
<feature type="transmembrane region" description="Helical" evidence="14">
    <location>
        <begin position="388"/>
        <end position="406"/>
    </location>
</feature>
<evidence type="ECO:0000313" key="16">
    <source>
        <dbReference type="EMBL" id="BDG05893.1"/>
    </source>
</evidence>
<evidence type="ECO:0000256" key="12">
    <source>
        <dbReference type="ARBA" id="ARBA00031899"/>
    </source>
</evidence>
<evidence type="ECO:0000256" key="6">
    <source>
        <dbReference type="ARBA" id="ARBA00022679"/>
    </source>
</evidence>
<evidence type="ECO:0000256" key="4">
    <source>
        <dbReference type="ARBA" id="ARBA00021546"/>
    </source>
</evidence>
<feature type="domain" description="Phosphatidylglycerol lysyltransferase C-terminal" evidence="15">
    <location>
        <begin position="528"/>
        <end position="816"/>
    </location>
</feature>
<feature type="transmembrane region" description="Helical" evidence="14">
    <location>
        <begin position="120"/>
        <end position="144"/>
    </location>
</feature>
<feature type="transmembrane region" description="Helical" evidence="14">
    <location>
        <begin position="230"/>
        <end position="258"/>
    </location>
</feature>
<dbReference type="RefSeq" id="WP_248355089.1">
    <property type="nucleotide sequence ID" value="NZ_AP025591.1"/>
</dbReference>
<evidence type="ECO:0000313" key="17">
    <source>
        <dbReference type="Proteomes" id="UP001162891"/>
    </source>
</evidence>
<gene>
    <name evidence="16" type="ORF">AMOR_48890</name>
</gene>
<feature type="transmembrane region" description="Helical" evidence="14">
    <location>
        <begin position="361"/>
        <end position="381"/>
    </location>
</feature>
<sequence length="844" mass="91135">MWVRRVLLVAIPVALLAAAAWTLHVELQGTTLRQVERELDALPRAAVWLAAAVTVLDYLLLSGYDLLALRYAGRSLPYPRVVFTSFVAYAFGNNVGFALLSSGSVRYRLYSQWGLSAEEIARVVAFTAGQLWAGLLPIAGIALLSGVPVPLPGWAARGLGLLALLLAAGYLTLAARGGRTISVKGISFPVPTLRLAVAQVVVSALDWALAALVLDLLLPAASPLGFAHLLGLFVAAQVAGLASQVPGGIGVFEALVLAALTPAVPAPAVLSSLVAYRLVYYLAPFLLAFTLLVAHELIASRAAVRRVIRGAHASFAPIVPWLAAGAALLAGTVLLVSGATPTVGERLHVLRRVVPLPVLEASHLLGSLIGTALLLLARGLLRRLDGAWLVSLGLLVAGAVVSLVKGLDYEEATLLLVLAALLLPFRRQFYRKSSLLEGRLALSWFAAGLVLVAASVGVGFLAYRHVEYSNDLWFHFGFHADAPRFLRASFAGCVLIALFAAAKLLRPSPPVRPRPCEADLTRIRPVVDRSPDSSAHLALVGDKPILLDPGGEAFLMYGVEGRSWVAMGDPVGPEPAATELAWRFRELSDQHGGWTCFYQVGPAALPRYLDLGLSLLKLGEEALVPLERFSLEGGERRALRQAYNRGERDGLVFEVVPAAGVPALLPDLRRISDTWLEEKKTREKGFSLGYFDERYLREGPVAVARVNGAPVAFANVWTSAARVELSVDLMRYVPEAPKTTMDYLFVSLMLWGRAEGYRQFNLGMAPFSGFEERALAPLWTRFGARLFRHGENFYNFQGLRQYKEKFAPDWRPRWLAAPGGLRLAAILTNVAALVSRGLKGVVAR</sequence>
<feature type="transmembrane region" description="Helical" evidence="14">
    <location>
        <begin position="485"/>
        <end position="505"/>
    </location>
</feature>
<keyword evidence="7 14" id="KW-0812">Transmembrane</keyword>
<protein>
    <recommendedName>
        <fullName evidence="4">Phosphatidylglycerol lysyltransferase</fullName>
        <ecNumber evidence="3">2.3.2.3</ecNumber>
    </recommendedName>
    <alternativeName>
        <fullName evidence="12">Lysylphosphatidylglycerol synthase</fullName>
    </alternativeName>
</protein>
<feature type="transmembrane region" description="Helical" evidence="14">
    <location>
        <begin position="278"/>
        <end position="298"/>
    </location>
</feature>
<dbReference type="EMBL" id="AP025591">
    <property type="protein sequence ID" value="BDG05893.1"/>
    <property type="molecule type" value="Genomic_DNA"/>
</dbReference>
<proteinExistence type="inferred from homology"/>
<evidence type="ECO:0000256" key="10">
    <source>
        <dbReference type="ARBA" id="ARBA00023136"/>
    </source>
</evidence>
<dbReference type="InterPro" id="IPR024320">
    <property type="entry name" value="LPG_synthase_C"/>
</dbReference>
<organism evidence="16 17">
    <name type="scientific">Anaeromyxobacter oryzae</name>
    <dbReference type="NCBI Taxonomy" id="2918170"/>
    <lineage>
        <taxon>Bacteria</taxon>
        <taxon>Pseudomonadati</taxon>
        <taxon>Myxococcota</taxon>
        <taxon>Myxococcia</taxon>
        <taxon>Myxococcales</taxon>
        <taxon>Cystobacterineae</taxon>
        <taxon>Anaeromyxobacteraceae</taxon>
        <taxon>Anaeromyxobacter</taxon>
    </lineage>
</organism>
<keyword evidence="8 14" id="KW-1133">Transmembrane helix</keyword>
<feature type="transmembrane region" description="Helical" evidence="14">
    <location>
        <begin position="318"/>
        <end position="341"/>
    </location>
</feature>
<dbReference type="Pfam" id="PF03706">
    <property type="entry name" value="LPG_synthase_TM"/>
    <property type="match status" value="1"/>
</dbReference>
<dbReference type="NCBIfam" id="NF033480">
    <property type="entry name" value="bifunc_MprF"/>
    <property type="match status" value="1"/>
</dbReference>
<evidence type="ECO:0000256" key="3">
    <source>
        <dbReference type="ARBA" id="ARBA00012014"/>
    </source>
</evidence>
<evidence type="ECO:0000256" key="2">
    <source>
        <dbReference type="ARBA" id="ARBA00008627"/>
    </source>
</evidence>
<comment type="subcellular location">
    <subcellularLocation>
        <location evidence="1">Cell membrane</location>
        <topology evidence="1">Multi-pass membrane protein</topology>
    </subcellularLocation>
</comment>
<accession>A0ABM7X279</accession>
<keyword evidence="9" id="KW-0443">Lipid metabolism</keyword>
<feature type="transmembrane region" description="Helical" evidence="14">
    <location>
        <begin position="441"/>
        <end position="465"/>
    </location>
</feature>
<reference evidence="17" key="1">
    <citation type="journal article" date="2022" name="Int. J. Syst. Evol. Microbiol.">
        <title>Anaeromyxobacter oryzae sp. nov., Anaeromyxobacter diazotrophicus sp. nov. and Anaeromyxobacter paludicola sp. nov., isolated from paddy soils.</title>
        <authorList>
            <person name="Itoh H."/>
            <person name="Xu Z."/>
            <person name="Mise K."/>
            <person name="Masuda Y."/>
            <person name="Ushijima N."/>
            <person name="Hayakawa C."/>
            <person name="Shiratori Y."/>
            <person name="Senoo K."/>
        </authorList>
    </citation>
    <scope>NUCLEOTIDE SEQUENCE [LARGE SCALE GENOMIC DNA]</scope>
    <source>
        <strain evidence="17">Red232</strain>
    </source>
</reference>
<evidence type="ECO:0000256" key="11">
    <source>
        <dbReference type="ARBA" id="ARBA00023251"/>
    </source>
</evidence>
<feature type="transmembrane region" description="Helical" evidence="14">
    <location>
        <begin position="46"/>
        <end position="69"/>
    </location>
</feature>
<evidence type="ECO:0000256" key="5">
    <source>
        <dbReference type="ARBA" id="ARBA00022475"/>
    </source>
</evidence>
<dbReference type="EC" id="2.3.2.3" evidence="3"/>
<feature type="transmembrane region" description="Helical" evidence="14">
    <location>
        <begin position="81"/>
        <end position="100"/>
    </location>
</feature>
<feature type="transmembrane region" description="Helical" evidence="14">
    <location>
        <begin position="156"/>
        <end position="175"/>
    </location>
</feature>
<evidence type="ECO:0000256" key="8">
    <source>
        <dbReference type="ARBA" id="ARBA00022989"/>
    </source>
</evidence>
<evidence type="ECO:0000256" key="7">
    <source>
        <dbReference type="ARBA" id="ARBA00022692"/>
    </source>
</evidence>
<dbReference type="InterPro" id="IPR051211">
    <property type="entry name" value="PG_lysyltransferase"/>
</dbReference>
<keyword evidence="10 14" id="KW-0472">Membrane</keyword>
<evidence type="ECO:0000256" key="13">
    <source>
        <dbReference type="ARBA" id="ARBA00047540"/>
    </source>
</evidence>
<feature type="transmembrane region" description="Helical" evidence="14">
    <location>
        <begin position="195"/>
        <end position="218"/>
    </location>
</feature>
<name>A0ABM7X279_9BACT</name>
<dbReference type="SUPFAM" id="SSF55729">
    <property type="entry name" value="Acyl-CoA N-acyltransferases (Nat)"/>
    <property type="match status" value="1"/>
</dbReference>
<keyword evidence="17" id="KW-1185">Reference proteome</keyword>
<dbReference type="PANTHER" id="PTHR34697">
    <property type="entry name" value="PHOSPHATIDYLGLYCEROL LYSYLTRANSFERASE"/>
    <property type="match status" value="1"/>
</dbReference>